<organism evidence="1 2">
    <name type="scientific">Stereocaulon virgatum</name>
    <dbReference type="NCBI Taxonomy" id="373712"/>
    <lineage>
        <taxon>Eukaryota</taxon>
        <taxon>Fungi</taxon>
        <taxon>Dikarya</taxon>
        <taxon>Ascomycota</taxon>
        <taxon>Pezizomycotina</taxon>
        <taxon>Lecanoromycetes</taxon>
        <taxon>OSLEUM clade</taxon>
        <taxon>Lecanoromycetidae</taxon>
        <taxon>Lecanorales</taxon>
        <taxon>Lecanorineae</taxon>
        <taxon>Stereocaulaceae</taxon>
        <taxon>Stereocaulon</taxon>
    </lineage>
</organism>
<name>A0ABR4ABV4_9LECA</name>
<sequence length="111" mass="12759">MVLARFRRNLLTLACQRRWRLSTTLPWFGGLSITFSSKLHLAHTEANESHLLTARPRSVGHPSNRPEMRLLVRHDLMRDNDSFALDGIDTLGKLCARTTNDPSQLRCVRHK</sequence>
<evidence type="ECO:0000313" key="2">
    <source>
        <dbReference type="Proteomes" id="UP001590950"/>
    </source>
</evidence>
<accession>A0ABR4ABV4</accession>
<evidence type="ECO:0000313" key="1">
    <source>
        <dbReference type="EMBL" id="KAL2043250.1"/>
    </source>
</evidence>
<gene>
    <name evidence="1" type="ORF">N7G274_004310</name>
</gene>
<dbReference type="Proteomes" id="UP001590950">
    <property type="component" value="Unassembled WGS sequence"/>
</dbReference>
<protein>
    <recommendedName>
        <fullName evidence="3">Secreted protein</fullName>
    </recommendedName>
</protein>
<comment type="caution">
    <text evidence="1">The sequence shown here is derived from an EMBL/GenBank/DDBJ whole genome shotgun (WGS) entry which is preliminary data.</text>
</comment>
<proteinExistence type="predicted"/>
<keyword evidence="2" id="KW-1185">Reference proteome</keyword>
<reference evidence="1 2" key="1">
    <citation type="submission" date="2024-09" db="EMBL/GenBank/DDBJ databases">
        <title>Rethinking Asexuality: The Enigmatic Case of Functional Sexual Genes in Lepraria (Stereocaulaceae).</title>
        <authorList>
            <person name="Doellman M."/>
            <person name="Sun Y."/>
            <person name="Barcenas-Pena A."/>
            <person name="Lumbsch H.T."/>
            <person name="Grewe F."/>
        </authorList>
    </citation>
    <scope>NUCLEOTIDE SEQUENCE [LARGE SCALE GENOMIC DNA]</scope>
    <source>
        <strain evidence="1 2">Mercado 3170</strain>
    </source>
</reference>
<evidence type="ECO:0008006" key="3">
    <source>
        <dbReference type="Google" id="ProtNLM"/>
    </source>
</evidence>
<dbReference type="EMBL" id="JBEFKJ010000012">
    <property type="protein sequence ID" value="KAL2043250.1"/>
    <property type="molecule type" value="Genomic_DNA"/>
</dbReference>